<dbReference type="GO" id="GO:0006307">
    <property type="term" value="P:DNA alkylation repair"/>
    <property type="evidence" value="ECO:0007669"/>
    <property type="project" value="InterPro"/>
</dbReference>
<dbReference type="GO" id="GO:0008270">
    <property type="term" value="F:zinc ion binding"/>
    <property type="evidence" value="ECO:0007669"/>
    <property type="project" value="UniProtKB-KW"/>
</dbReference>
<dbReference type="PANTHER" id="PTHR31212">
    <property type="entry name" value="ALPHA-KETOGLUTARATE-DEPENDENT DIOXYGENASE ALKB HOMOLOG 3"/>
    <property type="match status" value="1"/>
</dbReference>
<dbReference type="eggNOG" id="ENOG502QUQ4">
    <property type="taxonomic scope" value="Eukaryota"/>
</dbReference>
<dbReference type="Pfam" id="PF13532">
    <property type="entry name" value="2OG-FeII_Oxy_2"/>
    <property type="match status" value="1"/>
</dbReference>
<dbReference type="GO" id="GO:0043130">
    <property type="term" value="F:ubiquitin binding"/>
    <property type="evidence" value="ECO:0007669"/>
    <property type="project" value="InterPro"/>
</dbReference>
<dbReference type="InterPro" id="IPR027450">
    <property type="entry name" value="AlkB-like"/>
</dbReference>
<evidence type="ECO:0000256" key="2">
    <source>
        <dbReference type="ARBA" id="ARBA00022771"/>
    </source>
</evidence>
<dbReference type="PROSITE" id="PS51471">
    <property type="entry name" value="FE2OG_OXY"/>
    <property type="match status" value="1"/>
</dbReference>
<dbReference type="EMBL" id="JPOX01000011">
    <property type="protein sequence ID" value="KFX48673.1"/>
    <property type="molecule type" value="Genomic_DNA"/>
</dbReference>
<dbReference type="AlphaFoldDB" id="A0A093XTT2"/>
<proteinExistence type="predicted"/>
<accession>A0A093XTT2</accession>
<dbReference type="InterPro" id="IPR032854">
    <property type="entry name" value="ALKBH3"/>
</dbReference>
<evidence type="ECO:0000256" key="3">
    <source>
        <dbReference type="ARBA" id="ARBA00022833"/>
    </source>
</evidence>
<sequence>MTEKLPRKRRKLFFESYADYDAKKKGLERGVVKPEYQAVVQLKQDDEARYDDEPTDVKLARLISLFPDIDEVVLLDVLVSYEGCVEAASACLEARRDSKRDEASSLRSNNSLNPTPGIQTSILSTFQSTTSSPATASSGWSKPLTKRGKILHLYSPDDISKHTPCSIIHNFLPAEEANGLLTELLEEAKIFQPDIFQLFDKTVQSPHSSKLYVSTDYDLRQQTEQYVYNGVYQKDVRKISPRMQAVSEKVQKAVNEHVQQRIQTHYPDGKKLRYQSPKEWIPNAAFVNCYDGPQESVGYHSDQLTYLGPRAIIGSLSLGVAREFRVRKVVARDNNPSEDDNTQRQHQDAETSKKPRLPDIISDAQGQISIHLPHNSLLVMHAEMQEEWKHSIPSVSTISPHPIAGNKRINITYRWYRESLHPRNTPRCRCNVPTILRCVQRKQESRGRYMWMCYAGYSPGSKGCSFFQWAEFDDDGEPLWEKMGMKRPHPTTHD</sequence>
<keyword evidence="9" id="KW-0223">Dioxygenase</keyword>
<dbReference type="PROSITE" id="PS51999">
    <property type="entry name" value="ZF_GRF"/>
    <property type="match status" value="1"/>
</dbReference>
<evidence type="ECO:0000313" key="9">
    <source>
        <dbReference type="EMBL" id="KFX48673.1"/>
    </source>
</evidence>
<dbReference type="CDD" id="cd14279">
    <property type="entry name" value="CUE"/>
    <property type="match status" value="1"/>
</dbReference>
<dbReference type="Gene3D" id="2.60.120.590">
    <property type="entry name" value="Alpha-ketoglutarate-dependent dioxygenase AlkB-like"/>
    <property type="match status" value="1"/>
</dbReference>
<organism evidence="9">
    <name type="scientific">Talaromyces marneffei PM1</name>
    <dbReference type="NCBI Taxonomy" id="1077442"/>
    <lineage>
        <taxon>Eukaryota</taxon>
        <taxon>Fungi</taxon>
        <taxon>Dikarya</taxon>
        <taxon>Ascomycota</taxon>
        <taxon>Pezizomycotina</taxon>
        <taxon>Eurotiomycetes</taxon>
        <taxon>Eurotiomycetidae</taxon>
        <taxon>Eurotiales</taxon>
        <taxon>Trichocomaceae</taxon>
        <taxon>Talaromyces</taxon>
        <taxon>Talaromyces sect. Talaromyces</taxon>
    </lineage>
</organism>
<feature type="domain" description="CUE" evidence="6">
    <location>
        <begin position="54"/>
        <end position="97"/>
    </location>
</feature>
<name>A0A093XTT2_TALMA</name>
<gene>
    <name evidence="9" type="ORF">GQ26_0110690</name>
</gene>
<comment type="caution">
    <text evidence="9">The sequence shown here is derived from an EMBL/GenBank/DDBJ whole genome shotgun (WGS) entry which is preliminary data.</text>
</comment>
<dbReference type="HOGENOM" id="CLU_026011_0_0_1"/>
<dbReference type="Pfam" id="PF02845">
    <property type="entry name" value="CUE"/>
    <property type="match status" value="1"/>
</dbReference>
<dbReference type="InterPro" id="IPR003892">
    <property type="entry name" value="CUE"/>
</dbReference>
<evidence type="ECO:0000256" key="1">
    <source>
        <dbReference type="ARBA" id="ARBA00022723"/>
    </source>
</evidence>
<keyword evidence="1" id="KW-0479">Metal-binding</keyword>
<feature type="compositionally biased region" description="Polar residues" evidence="5">
    <location>
        <begin position="105"/>
        <end position="119"/>
    </location>
</feature>
<evidence type="ECO:0000259" key="6">
    <source>
        <dbReference type="PROSITE" id="PS51140"/>
    </source>
</evidence>
<keyword evidence="2 4" id="KW-0863">Zinc-finger</keyword>
<dbReference type="SUPFAM" id="SSF51197">
    <property type="entry name" value="Clavaminate synthase-like"/>
    <property type="match status" value="1"/>
</dbReference>
<evidence type="ECO:0000259" key="7">
    <source>
        <dbReference type="PROSITE" id="PS51471"/>
    </source>
</evidence>
<dbReference type="PANTHER" id="PTHR31212:SF4">
    <property type="entry name" value="ALPHA-KETOGLUTARATE-DEPENDENT DIOXYGENASE ALKB HOMOLOG 3"/>
    <property type="match status" value="1"/>
</dbReference>
<keyword evidence="9" id="KW-0560">Oxidoreductase</keyword>
<dbReference type="InterPro" id="IPR010666">
    <property type="entry name" value="Znf_GRF"/>
</dbReference>
<feature type="region of interest" description="Disordered" evidence="5">
    <location>
        <begin position="331"/>
        <end position="358"/>
    </location>
</feature>
<evidence type="ECO:0000256" key="4">
    <source>
        <dbReference type="PROSITE-ProRule" id="PRU01343"/>
    </source>
</evidence>
<protein>
    <submittedName>
        <fullName evidence="9">Alpha-ketoglutarate-dependent dioxygenase alkB like 3</fullName>
    </submittedName>
</protein>
<evidence type="ECO:0000259" key="8">
    <source>
        <dbReference type="PROSITE" id="PS51999"/>
    </source>
</evidence>
<dbReference type="FunFam" id="2.60.120.590:FF:000010">
    <property type="entry name" value="GRF zinc finger domain protein"/>
    <property type="match status" value="1"/>
</dbReference>
<feature type="region of interest" description="Disordered" evidence="5">
    <location>
        <begin position="99"/>
        <end position="119"/>
    </location>
</feature>
<dbReference type="PROSITE" id="PS51140">
    <property type="entry name" value="CUE"/>
    <property type="match status" value="1"/>
</dbReference>
<dbReference type="InterPro" id="IPR037151">
    <property type="entry name" value="AlkB-like_sf"/>
</dbReference>
<reference key="1">
    <citation type="journal article" date="2014" name="PLoS Genet.">
        <title>Signature Gene Expression Reveals Novel Clues to the Molecular Mechanisms of Dimorphic Transition in Penicillium marneffei.</title>
        <authorList>
            <person name="Yang E."/>
            <person name="Wang G."/>
            <person name="Cai J."/>
            <person name="Woo P.C."/>
            <person name="Lau S.K."/>
            <person name="Yuen K.-Y."/>
            <person name="Chow W.-N."/>
            <person name="Lin X."/>
        </authorList>
    </citation>
    <scope>NUCLEOTIDE SEQUENCE [LARGE SCALE GENOMIC DNA]</scope>
    <source>
        <strain>PM1</strain>
    </source>
</reference>
<feature type="domain" description="Fe2OG dioxygenase" evidence="7">
    <location>
        <begin position="281"/>
        <end position="417"/>
    </location>
</feature>
<dbReference type="InterPro" id="IPR005123">
    <property type="entry name" value="Oxoglu/Fe-dep_dioxygenase_dom"/>
</dbReference>
<feature type="compositionally biased region" description="Basic and acidic residues" evidence="5">
    <location>
        <begin position="341"/>
        <end position="357"/>
    </location>
</feature>
<reference evidence="9" key="2">
    <citation type="journal article" date="2014" name="PLoS Genet.">
        <title>Signature gene expression reveals novel clues to the molecular mechanisms of dimorphic transition in Penicillium marneffei.</title>
        <authorList>
            <person name="Yang E."/>
            <person name="Wang G."/>
            <person name="Cai J."/>
            <person name="Woo P.C."/>
            <person name="Lau S.K."/>
            <person name="Yuen K.-Y."/>
            <person name="Chow W.-N."/>
            <person name="Lin X."/>
        </authorList>
    </citation>
    <scope>NUCLEOTIDE SEQUENCE</scope>
    <source>
        <strain evidence="9">PM1</strain>
    </source>
</reference>
<evidence type="ECO:0000256" key="5">
    <source>
        <dbReference type="SAM" id="MobiDB-lite"/>
    </source>
</evidence>
<dbReference type="GO" id="GO:0051213">
    <property type="term" value="F:dioxygenase activity"/>
    <property type="evidence" value="ECO:0007669"/>
    <property type="project" value="UniProtKB-KW"/>
</dbReference>
<feature type="domain" description="GRF-type" evidence="8">
    <location>
        <begin position="428"/>
        <end position="473"/>
    </location>
</feature>
<keyword evidence="3" id="KW-0862">Zinc</keyword>